<dbReference type="GO" id="GO:1990904">
    <property type="term" value="C:ribonucleoprotein complex"/>
    <property type="evidence" value="ECO:0007669"/>
    <property type="project" value="UniProtKB-KW"/>
</dbReference>
<accession>A0A1Y1S5T8</accession>
<evidence type="ECO:0000313" key="3">
    <source>
        <dbReference type="EMBL" id="ORD93786.1"/>
    </source>
</evidence>
<dbReference type="InterPro" id="IPR012678">
    <property type="entry name" value="Ribosomal_uL23/eL15/eS24_sf"/>
</dbReference>
<reference evidence="3 4" key="1">
    <citation type="journal article" date="2017" name="Environ. Microbiol.">
        <title>Decay of the glycolytic pathway and adaptation to intranuclear parasitism within Enterocytozoonidae microsporidia.</title>
        <authorList>
            <person name="Wiredu Boakye D."/>
            <person name="Jaroenlak P."/>
            <person name="Prachumwat A."/>
            <person name="Williams T.A."/>
            <person name="Bateman K.S."/>
            <person name="Itsathitphaisarn O."/>
            <person name="Sritunyalucksana K."/>
            <person name="Paszkiewicz K.H."/>
            <person name="Moore K.A."/>
            <person name="Stentiford G.D."/>
            <person name="Williams B.A."/>
        </authorList>
    </citation>
    <scope>NUCLEOTIDE SEQUENCE [LARGE SCALE GENOMIC DNA]</scope>
    <source>
        <strain evidence="3 4">GB1</strain>
    </source>
</reference>
<dbReference type="OrthoDB" id="5571754at2759"/>
<dbReference type="Proteomes" id="UP000192639">
    <property type="component" value="Unassembled WGS sequence"/>
</dbReference>
<sequence length="132" mass="15408">MAIQLKVQKSFTNSLFSRKEIDLTIKHSKQATPNKNEIKKELSTNYSIPVEQIHVFDMTTGFGLHSTEAKAHLYSNAELMKKVVLDYVLRKLTGEEKTKVLRKQRKEARKKKAKIFGTMKRNMKKIEKRNKD</sequence>
<dbReference type="PANTHER" id="PTHR10496">
    <property type="entry name" value="40S RIBOSOMAL PROTEIN S24"/>
    <property type="match status" value="1"/>
</dbReference>
<proteinExistence type="inferred from homology"/>
<dbReference type="Gene3D" id="3.30.70.3370">
    <property type="match status" value="1"/>
</dbReference>
<dbReference type="GO" id="GO:0006412">
    <property type="term" value="P:translation"/>
    <property type="evidence" value="ECO:0007669"/>
    <property type="project" value="InterPro"/>
</dbReference>
<name>A0A1Y1S5T8_9MICR</name>
<gene>
    <name evidence="3" type="primary">RS24B</name>
    <name evidence="3" type="ORF">ECANGB1_1555</name>
</gene>
<organism evidence="3 4">
    <name type="scientific">Enterospora canceri</name>
    <dbReference type="NCBI Taxonomy" id="1081671"/>
    <lineage>
        <taxon>Eukaryota</taxon>
        <taxon>Fungi</taxon>
        <taxon>Fungi incertae sedis</taxon>
        <taxon>Microsporidia</taxon>
        <taxon>Enterocytozoonidae</taxon>
        <taxon>Enterospora</taxon>
    </lineage>
</organism>
<dbReference type="SUPFAM" id="SSF54189">
    <property type="entry name" value="Ribosomal proteins S24e, L23 and L15e"/>
    <property type="match status" value="1"/>
</dbReference>
<evidence type="ECO:0000313" key="4">
    <source>
        <dbReference type="Proteomes" id="UP000192639"/>
    </source>
</evidence>
<dbReference type="GO" id="GO:0003735">
    <property type="term" value="F:structural constituent of ribosome"/>
    <property type="evidence" value="ECO:0007669"/>
    <property type="project" value="InterPro"/>
</dbReference>
<dbReference type="EMBL" id="LWDP01000048">
    <property type="protein sequence ID" value="ORD93786.1"/>
    <property type="molecule type" value="Genomic_DNA"/>
</dbReference>
<dbReference type="AlphaFoldDB" id="A0A1Y1S5T8"/>
<protein>
    <submittedName>
        <fullName evidence="3">RS24B</fullName>
    </submittedName>
</protein>
<keyword evidence="2" id="KW-0687">Ribonucleoprotein</keyword>
<keyword evidence="1" id="KW-0689">Ribosomal protein</keyword>
<dbReference type="InterPro" id="IPR053709">
    <property type="entry name" value="eRP_eS24_sf"/>
</dbReference>
<dbReference type="InterPro" id="IPR001976">
    <property type="entry name" value="Ribosomal_eS24"/>
</dbReference>
<comment type="caution">
    <text evidence="3">The sequence shown here is derived from an EMBL/GenBank/DDBJ whole genome shotgun (WGS) entry which is preliminary data.</text>
</comment>
<keyword evidence="4" id="KW-1185">Reference proteome</keyword>
<dbReference type="VEuPathDB" id="MicrosporidiaDB:ECANGB1_1555"/>
<dbReference type="Pfam" id="PF01282">
    <property type="entry name" value="Ribosomal_S24e"/>
    <property type="match status" value="1"/>
</dbReference>
<dbReference type="HAMAP" id="MF_00545">
    <property type="entry name" value="Ribosomal_eS24"/>
    <property type="match status" value="1"/>
</dbReference>
<evidence type="ECO:0000256" key="1">
    <source>
        <dbReference type="ARBA" id="ARBA00022980"/>
    </source>
</evidence>
<dbReference type="GO" id="GO:0005840">
    <property type="term" value="C:ribosome"/>
    <property type="evidence" value="ECO:0007669"/>
    <property type="project" value="UniProtKB-KW"/>
</dbReference>
<evidence type="ECO:0000256" key="2">
    <source>
        <dbReference type="ARBA" id="ARBA00023274"/>
    </source>
</evidence>